<evidence type="ECO:0000256" key="1">
    <source>
        <dbReference type="ARBA" id="ARBA00000013"/>
    </source>
</evidence>
<feature type="binding site" evidence="17">
    <location>
        <position position="437"/>
    </location>
    <ligand>
        <name>AMP</name>
        <dbReference type="ChEBI" id="CHEBI:456215"/>
    </ligand>
</feature>
<keyword evidence="13" id="KW-0511">Multifunctional enzyme</keyword>
<comment type="cofactor">
    <cofactor evidence="18 19">
        <name>K(+)</name>
        <dbReference type="ChEBI" id="CHEBI:29103"/>
    </cofactor>
    <text evidence="18 19">Binds 1 potassium ion per subunit.</text>
</comment>
<dbReference type="Gene3D" id="3.40.1190.20">
    <property type="match status" value="1"/>
</dbReference>
<feature type="binding site" evidence="18">
    <location>
        <begin position="144"/>
        <end position="150"/>
    </location>
    <ligand>
        <name>(6S)-NADPHX</name>
        <dbReference type="ChEBI" id="CHEBI:64076"/>
    </ligand>
</feature>
<keyword evidence="5 18" id="KW-0479">Metal-binding</keyword>
<dbReference type="PANTHER" id="PTHR12592:SF0">
    <property type="entry name" value="ATP-DEPENDENT (S)-NAD(P)H-HYDRATE DEHYDRATASE"/>
    <property type="match status" value="1"/>
</dbReference>
<keyword evidence="12 17" id="KW-0456">Lyase</keyword>
<dbReference type="RefSeq" id="WP_233054279.1">
    <property type="nucleotide sequence ID" value="NZ_JAIMJA010000022.1"/>
</dbReference>
<reference evidence="22 23" key="1">
    <citation type="journal article" date="2022" name="Environ. Microbiol. Rep.">
        <title>Eco-phylogenetic analyses reveal divergent evolution of vitamin B12 metabolism in the marine bacterial family 'Psychromonadaceae'.</title>
        <authorList>
            <person name="Jin X."/>
            <person name="Yang Y."/>
            <person name="Cao H."/>
            <person name="Gao B."/>
            <person name="Zhao Z."/>
        </authorList>
    </citation>
    <scope>NUCLEOTIDE SEQUENCE [LARGE SCALE GENOMIC DNA]</scope>
    <source>
        <strain evidence="22 23">MKS20</strain>
    </source>
</reference>
<feature type="binding site" evidence="17">
    <location>
        <position position="438"/>
    </location>
    <ligand>
        <name>(6S)-NADPHX</name>
        <dbReference type="ChEBI" id="CHEBI:64076"/>
    </ligand>
</feature>
<comment type="similarity">
    <text evidence="18">Belongs to the NnrE/AIBP family.</text>
</comment>
<dbReference type="Pfam" id="PF01256">
    <property type="entry name" value="Carb_kinase"/>
    <property type="match status" value="1"/>
</dbReference>
<evidence type="ECO:0000256" key="19">
    <source>
        <dbReference type="PIRNR" id="PIRNR017184"/>
    </source>
</evidence>
<dbReference type="NCBIfam" id="TIGR00196">
    <property type="entry name" value="yjeF_cterm"/>
    <property type="match status" value="1"/>
</dbReference>
<evidence type="ECO:0000256" key="3">
    <source>
        <dbReference type="ARBA" id="ARBA00006001"/>
    </source>
</evidence>
<dbReference type="InterPro" id="IPR029056">
    <property type="entry name" value="Ribokinase-like"/>
</dbReference>
<comment type="function">
    <text evidence="17">Catalyzes the dehydration of the S-form of NAD(P)HX at the expense of ADP, which is converted to AMP. Together with NAD(P)HX epimerase, which catalyzes the epimerization of the S- and R-forms, the enzyme allows the repair of both epimers of NAD(P)HX, a damaged form of NAD(P)H that is a result of enzymatic or heat-dependent hydration.</text>
</comment>
<dbReference type="InterPro" id="IPR000631">
    <property type="entry name" value="CARKD"/>
</dbReference>
<dbReference type="EC" id="5.1.99.6" evidence="19"/>
<evidence type="ECO:0000259" key="20">
    <source>
        <dbReference type="PROSITE" id="PS51383"/>
    </source>
</evidence>
<evidence type="ECO:0000256" key="2">
    <source>
        <dbReference type="ARBA" id="ARBA00000909"/>
    </source>
</evidence>
<protein>
    <recommendedName>
        <fullName evidence="19">Bifunctional NAD(P)H-hydrate repair enzyme</fullName>
    </recommendedName>
    <alternativeName>
        <fullName evidence="19">Nicotinamide nucleotide repair protein</fullName>
    </alternativeName>
    <domain>
        <recommendedName>
            <fullName evidence="19">ADP-dependent (S)-NAD(P)H-hydrate dehydratase</fullName>
            <ecNumber evidence="19">4.2.1.136</ecNumber>
        </recommendedName>
        <alternativeName>
            <fullName evidence="19">ADP-dependent NAD(P)HX dehydratase</fullName>
        </alternativeName>
    </domain>
    <domain>
        <recommendedName>
            <fullName evidence="19">NAD(P)H-hydrate epimerase</fullName>
            <ecNumber evidence="19">5.1.99.6</ecNumber>
        </recommendedName>
    </domain>
</protein>
<comment type="catalytic activity">
    <reaction evidence="15 17 19">
        <text>(6S)-NADHX + ADP = AMP + phosphate + NADH + H(+)</text>
        <dbReference type="Rhea" id="RHEA:32223"/>
        <dbReference type="ChEBI" id="CHEBI:15378"/>
        <dbReference type="ChEBI" id="CHEBI:43474"/>
        <dbReference type="ChEBI" id="CHEBI:57945"/>
        <dbReference type="ChEBI" id="CHEBI:64074"/>
        <dbReference type="ChEBI" id="CHEBI:456215"/>
        <dbReference type="ChEBI" id="CHEBI:456216"/>
        <dbReference type="EC" id="4.2.1.136"/>
    </reaction>
</comment>
<keyword evidence="23" id="KW-1185">Reference proteome</keyword>
<comment type="similarity">
    <text evidence="3 19">In the N-terminal section; belongs to the NnrE/AIBP family.</text>
</comment>
<feature type="binding site" evidence="18">
    <location>
        <position position="173"/>
    </location>
    <ligand>
        <name>(6S)-NADPHX</name>
        <dbReference type="ChEBI" id="CHEBI:64076"/>
    </ligand>
</feature>
<evidence type="ECO:0000256" key="18">
    <source>
        <dbReference type="HAMAP-Rule" id="MF_01966"/>
    </source>
</evidence>
<comment type="caution">
    <text evidence="18">Lacks conserved residue(s) required for the propagation of feature annotation.</text>
</comment>
<dbReference type="CDD" id="cd01171">
    <property type="entry name" value="YXKO-related"/>
    <property type="match status" value="1"/>
</dbReference>
<evidence type="ECO:0000256" key="12">
    <source>
        <dbReference type="ARBA" id="ARBA00023239"/>
    </source>
</evidence>
<dbReference type="SUPFAM" id="SSF64153">
    <property type="entry name" value="YjeF N-terminal domain-like"/>
    <property type="match status" value="1"/>
</dbReference>
<evidence type="ECO:0000256" key="13">
    <source>
        <dbReference type="ARBA" id="ARBA00023268"/>
    </source>
</evidence>
<evidence type="ECO:0000256" key="5">
    <source>
        <dbReference type="ARBA" id="ARBA00022723"/>
    </source>
</evidence>
<dbReference type="InterPro" id="IPR030677">
    <property type="entry name" value="Nnr"/>
</dbReference>
<evidence type="ECO:0000256" key="4">
    <source>
        <dbReference type="ARBA" id="ARBA00009524"/>
    </source>
</evidence>
<gene>
    <name evidence="17" type="primary">nnrD</name>
    <name evidence="18" type="synonym">nnrE</name>
    <name evidence="22" type="ORF">K6Y31_17810</name>
</gene>
<comment type="catalytic activity">
    <reaction evidence="1 18 19">
        <text>(6R)-NADHX = (6S)-NADHX</text>
        <dbReference type="Rhea" id="RHEA:32215"/>
        <dbReference type="ChEBI" id="CHEBI:64074"/>
        <dbReference type="ChEBI" id="CHEBI:64075"/>
        <dbReference type="EC" id="5.1.99.6"/>
    </reaction>
</comment>
<keyword evidence="11 18" id="KW-0413">Isomerase</keyword>
<dbReference type="EC" id="4.2.1.136" evidence="19"/>
<keyword evidence="6 17" id="KW-0547">Nucleotide-binding</keyword>
<comment type="caution">
    <text evidence="22">The sequence shown here is derived from an EMBL/GenBank/DDBJ whole genome shotgun (WGS) entry which is preliminary data.</text>
</comment>
<dbReference type="PANTHER" id="PTHR12592">
    <property type="entry name" value="ATP-DEPENDENT (S)-NAD(P)H-HYDRATE DEHYDRATASE FAMILY MEMBER"/>
    <property type="match status" value="1"/>
</dbReference>
<sequence>MNNDPVLSAFAVRQAEHAWANQHGGQTWPLMVRASESFVRHFFPCLRQGDRPNPLLEVVIVVGRGNNGGDGYYIGKLLLDAGINVCLVAPLGAPKIGVDAERAAQSFHQAGGVVLSELPAVLNHTRQSIPESGSEVVVIDALFGSGLSNPLSAECIALIQHINSQFSTIYSVDVPSGLHADTGQAMPVAVNARATHSFIAWKPGLLTGDGPAYSGQLSLDNLGIASNGSWFRNTDVALPNRFGNTHKSKHGEVRVVGGHQNMAGAALIATQAALNAGAGRVYLHCDPRYFAASVSHSPEIMLLDHIDFHDRQSIWVVGPGLGRDLHADQVMKQFICPDHHLAPWRGVLDADALRYIARVPQFNAGNCVLTPHEGEAADLLGWSIDCVQQDRAAAALALSVKFQTVVVLKGAGTLVCEGERLIFCHTGTPAMATAGMGDCLAGVIGALMAQGLSAFDAAICGVNWHASLGAILANTQRVVLASDIIAKLKYQYKA</sequence>
<dbReference type="EMBL" id="JAIMJA010000022">
    <property type="protein sequence ID" value="MCE2596648.1"/>
    <property type="molecule type" value="Genomic_DNA"/>
</dbReference>
<evidence type="ECO:0000256" key="15">
    <source>
        <dbReference type="ARBA" id="ARBA00048238"/>
    </source>
</evidence>
<name>A0ABS8WEE1_9GAMM</name>
<evidence type="ECO:0000256" key="10">
    <source>
        <dbReference type="ARBA" id="ARBA00023027"/>
    </source>
</evidence>
<dbReference type="Gene3D" id="3.40.50.10260">
    <property type="entry name" value="YjeF N-terminal domain"/>
    <property type="match status" value="1"/>
</dbReference>
<evidence type="ECO:0000256" key="9">
    <source>
        <dbReference type="ARBA" id="ARBA00022958"/>
    </source>
</evidence>
<feature type="binding site" evidence="18">
    <location>
        <position position="140"/>
    </location>
    <ligand>
        <name>K(+)</name>
        <dbReference type="ChEBI" id="CHEBI:29103"/>
    </ligand>
</feature>
<proteinExistence type="inferred from homology"/>
<keyword evidence="10 17" id="KW-0520">NAD</keyword>
<keyword evidence="7 17" id="KW-0067">ATP-binding</keyword>
<feature type="binding site" evidence="17">
    <location>
        <position position="265"/>
    </location>
    <ligand>
        <name>(6S)-NADPHX</name>
        <dbReference type="ChEBI" id="CHEBI:64076"/>
    </ligand>
</feature>
<evidence type="ECO:0000256" key="8">
    <source>
        <dbReference type="ARBA" id="ARBA00022857"/>
    </source>
</evidence>
<dbReference type="PIRSF" id="PIRSF017184">
    <property type="entry name" value="Nnr"/>
    <property type="match status" value="1"/>
</dbReference>
<evidence type="ECO:0000313" key="22">
    <source>
        <dbReference type="EMBL" id="MCE2596648.1"/>
    </source>
</evidence>
<comment type="function">
    <text evidence="18">Catalyzes the epimerization of the S- and R-forms of NAD(P)HX, a damaged form of NAD(P)H that is a result of enzymatic or heat-dependent hydration. This is a prerequisite for the S-specific NAD(P)H-hydrate dehydratase to allow the repair of both epimers of NAD(P)HX.</text>
</comment>
<evidence type="ECO:0000256" key="14">
    <source>
        <dbReference type="ARBA" id="ARBA00025153"/>
    </source>
</evidence>
<dbReference type="HAMAP" id="MF_01965">
    <property type="entry name" value="NADHX_dehydratase"/>
    <property type="match status" value="1"/>
</dbReference>
<feature type="binding site" evidence="18">
    <location>
        <position position="67"/>
    </location>
    <ligand>
        <name>K(+)</name>
        <dbReference type="ChEBI" id="CHEBI:29103"/>
    </ligand>
</feature>
<evidence type="ECO:0000256" key="7">
    <source>
        <dbReference type="ARBA" id="ARBA00022840"/>
    </source>
</evidence>
<comment type="similarity">
    <text evidence="4 19">In the C-terminal section; belongs to the NnrD/CARKD family.</text>
</comment>
<dbReference type="Pfam" id="PF03853">
    <property type="entry name" value="YjeF_N"/>
    <property type="match status" value="1"/>
</dbReference>
<comment type="catalytic activity">
    <reaction evidence="2 18 19">
        <text>(6R)-NADPHX = (6S)-NADPHX</text>
        <dbReference type="Rhea" id="RHEA:32227"/>
        <dbReference type="ChEBI" id="CHEBI:64076"/>
        <dbReference type="ChEBI" id="CHEBI:64077"/>
        <dbReference type="EC" id="5.1.99.6"/>
    </reaction>
</comment>
<keyword evidence="9 18" id="KW-0630">Potassium</keyword>
<evidence type="ECO:0000256" key="11">
    <source>
        <dbReference type="ARBA" id="ARBA00023235"/>
    </source>
</evidence>
<feature type="binding site" evidence="17">
    <location>
        <position position="372"/>
    </location>
    <ligand>
        <name>(6S)-NADPHX</name>
        <dbReference type="ChEBI" id="CHEBI:64076"/>
    </ligand>
</feature>
<feature type="binding site" evidence="18">
    <location>
        <position position="176"/>
    </location>
    <ligand>
        <name>K(+)</name>
        <dbReference type="ChEBI" id="CHEBI:29103"/>
    </ligand>
</feature>
<feature type="binding site" evidence="18">
    <location>
        <begin position="66"/>
        <end position="70"/>
    </location>
    <ligand>
        <name>(6S)-NADPHX</name>
        <dbReference type="ChEBI" id="CHEBI:64076"/>
    </ligand>
</feature>
<feature type="binding site" evidence="17">
    <location>
        <position position="320"/>
    </location>
    <ligand>
        <name>(6S)-NADPHX</name>
        <dbReference type="ChEBI" id="CHEBI:64076"/>
    </ligand>
</feature>
<evidence type="ECO:0000313" key="23">
    <source>
        <dbReference type="Proteomes" id="UP001201273"/>
    </source>
</evidence>
<comment type="subunit">
    <text evidence="17">Homotetramer.</text>
</comment>
<evidence type="ECO:0000256" key="17">
    <source>
        <dbReference type="HAMAP-Rule" id="MF_01965"/>
    </source>
</evidence>
<organism evidence="22 23">
    <name type="scientific">Motilimonas cestriensis</name>
    <dbReference type="NCBI Taxonomy" id="2742685"/>
    <lineage>
        <taxon>Bacteria</taxon>
        <taxon>Pseudomonadati</taxon>
        <taxon>Pseudomonadota</taxon>
        <taxon>Gammaproteobacteria</taxon>
        <taxon>Alteromonadales</taxon>
        <taxon>Alteromonadales genera incertae sedis</taxon>
        <taxon>Motilimonas</taxon>
    </lineage>
</organism>
<evidence type="ECO:0000259" key="21">
    <source>
        <dbReference type="PROSITE" id="PS51385"/>
    </source>
</evidence>
<dbReference type="NCBIfam" id="TIGR00197">
    <property type="entry name" value="yjeF_nterm"/>
    <property type="match status" value="1"/>
</dbReference>
<dbReference type="PROSITE" id="PS51383">
    <property type="entry name" value="YJEF_C_3"/>
    <property type="match status" value="1"/>
</dbReference>
<keyword evidence="8 17" id="KW-0521">NADP</keyword>
<dbReference type="InterPro" id="IPR004443">
    <property type="entry name" value="YjeF_N_dom"/>
</dbReference>
<comment type="cofactor">
    <cofactor evidence="17">
        <name>Mg(2+)</name>
        <dbReference type="ChEBI" id="CHEBI:18420"/>
    </cofactor>
</comment>
<feature type="domain" description="YjeF C-terminal" evidence="20">
    <location>
        <begin position="230"/>
        <end position="494"/>
    </location>
</feature>
<dbReference type="Proteomes" id="UP001201273">
    <property type="component" value="Unassembled WGS sequence"/>
</dbReference>
<comment type="function">
    <text evidence="14 19">Bifunctional enzyme that catalyzes the epimerization of the S- and R-forms of NAD(P)HX and the dehydration of the S-form of NAD(P)HX at the expense of ADP, which is converted to AMP. This allows the repair of both epimers of NAD(P)HX, a damaged form of NAD(P)H that is a result of enzymatic or heat-dependent hydration.</text>
</comment>
<evidence type="ECO:0000256" key="16">
    <source>
        <dbReference type="ARBA" id="ARBA00049209"/>
    </source>
</evidence>
<feature type="binding site" evidence="17">
    <location>
        <begin position="409"/>
        <end position="413"/>
    </location>
    <ligand>
        <name>AMP</name>
        <dbReference type="ChEBI" id="CHEBI:456215"/>
    </ligand>
</feature>
<feature type="domain" description="YjeF N-terminal" evidence="21">
    <location>
        <begin position="12"/>
        <end position="230"/>
    </location>
</feature>
<dbReference type="HAMAP" id="MF_01966">
    <property type="entry name" value="NADHX_epimerase"/>
    <property type="match status" value="1"/>
</dbReference>
<evidence type="ECO:0000256" key="6">
    <source>
        <dbReference type="ARBA" id="ARBA00022741"/>
    </source>
</evidence>
<dbReference type="InterPro" id="IPR036652">
    <property type="entry name" value="YjeF_N_dom_sf"/>
</dbReference>
<dbReference type="PROSITE" id="PS51385">
    <property type="entry name" value="YJEF_N"/>
    <property type="match status" value="1"/>
</dbReference>
<dbReference type="SUPFAM" id="SSF53613">
    <property type="entry name" value="Ribokinase-like"/>
    <property type="match status" value="1"/>
</dbReference>
<accession>A0ABS8WEE1</accession>
<comment type="catalytic activity">
    <reaction evidence="16 17 19">
        <text>(6S)-NADPHX + ADP = AMP + phosphate + NADPH + H(+)</text>
        <dbReference type="Rhea" id="RHEA:32235"/>
        <dbReference type="ChEBI" id="CHEBI:15378"/>
        <dbReference type="ChEBI" id="CHEBI:43474"/>
        <dbReference type="ChEBI" id="CHEBI:57783"/>
        <dbReference type="ChEBI" id="CHEBI:64076"/>
        <dbReference type="ChEBI" id="CHEBI:456215"/>
        <dbReference type="ChEBI" id="CHEBI:456216"/>
        <dbReference type="EC" id="4.2.1.136"/>
    </reaction>
</comment>
<comment type="similarity">
    <text evidence="17">Belongs to the NnrD/CARKD family.</text>
</comment>